<dbReference type="NCBIfam" id="NF038041">
    <property type="entry name" value="fim_Mfa1_fam"/>
    <property type="match status" value="1"/>
</dbReference>
<dbReference type="Gene3D" id="2.60.40.3690">
    <property type="match status" value="1"/>
</dbReference>
<evidence type="ECO:0000313" key="4">
    <source>
        <dbReference type="Proteomes" id="UP000432516"/>
    </source>
</evidence>
<organism evidence="2 5">
    <name type="scientific">Parabacteroides distasonis</name>
    <dbReference type="NCBI Taxonomy" id="823"/>
    <lineage>
        <taxon>Bacteria</taxon>
        <taxon>Pseudomonadati</taxon>
        <taxon>Bacteroidota</taxon>
        <taxon>Bacteroidia</taxon>
        <taxon>Bacteroidales</taxon>
        <taxon>Tannerellaceae</taxon>
        <taxon>Parabacteroides</taxon>
    </lineage>
</organism>
<dbReference type="GO" id="GO:0009418">
    <property type="term" value="C:pilus shaft"/>
    <property type="evidence" value="ECO:0007669"/>
    <property type="project" value="InterPro"/>
</dbReference>
<dbReference type="AlphaFoldDB" id="A0A6I2NKI9"/>
<dbReference type="EMBL" id="WKMY01000003">
    <property type="protein sequence ID" value="MRY92795.1"/>
    <property type="molecule type" value="Genomic_DNA"/>
</dbReference>
<sequence length="463" mass="51293">MKTNNLYITLFAALAITACSKDNELPQGSAKDPNADMPDAYTSIAINIPHTTMTKAASGRAIDQGIADENKVKTLHVFIYDTDAPNTPTVAEFTVDDNTLTPKSPGSSTWVTNRAIKTKKADKYIFAAVNLNTDMVNYITANGLGSFSYNQFAQEISQLADLTNGFVMFNTSYPESTPAANLYENESLAQTNRMAIPVSRVVAKAAVFKANDFVVNGGGNMTEIKFGWRNLNKKFYFIQDKRDGIIKDYNWENYSVSDFERGSDAINTYTSTDDPVTFSYAPENSFKYSLDQTEVNGTTFISVSGVFTPDKVISTSNPSPTQPADFAIISNPNNSDKTFYVVRTADGIANYFVNGTIAQQYADLCSKNTPGMPLYNGTYILNENTFTNGICYFHIFVNANATSPQAPYNVYRNQYFKVNIHSIQAPGNPSDNFDTGEVIKSETWISTDIEITPWEVYEEDYDL</sequence>
<dbReference type="RefSeq" id="WP_154394994.1">
    <property type="nucleotide sequence ID" value="NZ_CP072231.1"/>
</dbReference>
<reference evidence="4 5" key="1">
    <citation type="journal article" date="2019" name="Nat. Med.">
        <title>A library of human gut bacterial isolates paired with longitudinal multiomics data enables mechanistic microbiome research.</title>
        <authorList>
            <person name="Poyet M."/>
            <person name="Groussin M."/>
            <person name="Gibbons S.M."/>
            <person name="Avila-Pacheco J."/>
            <person name="Jiang X."/>
            <person name="Kearney S.M."/>
            <person name="Perrotta A.R."/>
            <person name="Berdy B."/>
            <person name="Zhao S."/>
            <person name="Lieberman T.D."/>
            <person name="Swanson P.K."/>
            <person name="Smith M."/>
            <person name="Roesemann S."/>
            <person name="Alexander J.E."/>
            <person name="Rich S.A."/>
            <person name="Livny J."/>
            <person name="Vlamakis H."/>
            <person name="Clish C."/>
            <person name="Bullock K."/>
            <person name="Deik A."/>
            <person name="Scott J."/>
            <person name="Pierce K.A."/>
            <person name="Xavier R.J."/>
            <person name="Alm E.J."/>
        </authorList>
    </citation>
    <scope>NUCLEOTIDE SEQUENCE [LARGE SCALE GENOMIC DNA]</scope>
    <source>
        <strain evidence="3 4">BIOML-A2</strain>
        <strain evidence="2 5">BIOML-A9</strain>
    </source>
</reference>
<dbReference type="Pfam" id="PF15495">
    <property type="entry name" value="Fimbrillin_C"/>
    <property type="match status" value="1"/>
</dbReference>
<dbReference type="Proteomes" id="UP000432516">
    <property type="component" value="Unassembled WGS sequence"/>
</dbReference>
<dbReference type="Proteomes" id="UP000461276">
    <property type="component" value="Unassembled WGS sequence"/>
</dbReference>
<comment type="caution">
    <text evidence="2">The sequence shown here is derived from an EMBL/GenBank/DDBJ whole genome shotgun (WGS) entry which is preliminary data.</text>
</comment>
<protein>
    <recommendedName>
        <fullName evidence="1">Minor fimbrium subunit Mfa1 C-terminal domain-containing protein</fullName>
    </recommendedName>
</protein>
<dbReference type="EMBL" id="WKNE01000004">
    <property type="protein sequence ID" value="MRZ54690.1"/>
    <property type="molecule type" value="Genomic_DNA"/>
</dbReference>
<evidence type="ECO:0000313" key="2">
    <source>
        <dbReference type="EMBL" id="MRY92795.1"/>
    </source>
</evidence>
<dbReference type="InterPro" id="IPR047786">
    <property type="entry name" value="Mfa1_fim"/>
</dbReference>
<evidence type="ECO:0000259" key="1">
    <source>
        <dbReference type="Pfam" id="PF15495"/>
    </source>
</evidence>
<dbReference type="InterPro" id="IPR029140">
    <property type="entry name" value="Mfa1_C"/>
</dbReference>
<evidence type="ECO:0000313" key="5">
    <source>
        <dbReference type="Proteomes" id="UP000461276"/>
    </source>
</evidence>
<accession>A0A6I2NKI9</accession>
<proteinExistence type="predicted"/>
<name>A0A6I2NKI9_PARDI</name>
<dbReference type="Gene3D" id="2.60.40.2580">
    <property type="match status" value="1"/>
</dbReference>
<feature type="domain" description="Minor fimbrium subunit Mfa1 C-terminal" evidence="1">
    <location>
        <begin position="384"/>
        <end position="460"/>
    </location>
</feature>
<evidence type="ECO:0000313" key="3">
    <source>
        <dbReference type="EMBL" id="MRZ54690.1"/>
    </source>
</evidence>
<gene>
    <name evidence="2" type="ORF">GKD67_06070</name>
    <name evidence="3" type="ORF">GKD68_07970</name>
</gene>
<dbReference type="PROSITE" id="PS51257">
    <property type="entry name" value="PROKAR_LIPOPROTEIN"/>
    <property type="match status" value="1"/>
</dbReference>